<feature type="region of interest" description="Disordered" evidence="2">
    <location>
        <begin position="173"/>
        <end position="280"/>
    </location>
</feature>
<evidence type="ECO:0000256" key="1">
    <source>
        <dbReference type="SAM" id="Coils"/>
    </source>
</evidence>
<evidence type="ECO:0000256" key="2">
    <source>
        <dbReference type="SAM" id="MobiDB-lite"/>
    </source>
</evidence>
<sequence length="527" mass="59710">MDIIETSSYMEYSMNNQNLQGVANVSSSESMKSCGKERVRDSRISDLEDKLAVAEDRCAVLRKQVAYMKMLYTSSNHQPTISEEDINNKETDNLRNSISNPMCYRAEVDSNYKTAPANMAMKSLNGTTLTDDPKEAMQLIVNEMTQSVNAMEGRVNIHSNTIEGISLISRNNKKRRSIKKDDWQVQKLKKTNPQPPTQRENPKTDKHKSLVKKKSLKSLGSRSRSVSRKLGKRPPPVKSSVGSTKPRNIANKETDVRAKEKPIKKEKVVKEPKNSEEKSVGMMPRVTSSTYLLPTLSYRMKCVPKSYRPQFSFHRIPFVLGKSTNKSHNIGAKIQETLSLIKLSRKGLQSASGQAKKEELTNILLPKTASEYPSPSIAEEASARIPGSQQNKQRSPMTVGATTDYKNYQLRTVLMNLHDEFSKMTENYEALKASLKEKYEPEVAQQAQNLEDELNAKEIEINAFMNLYNEVSQLKDRLSSTKVWPQPSSMYRPTSSSVAETTSSLKMTRLLRRIEQFQDQLKNMAYL</sequence>
<dbReference type="EMBL" id="GBHO01021877">
    <property type="protein sequence ID" value="JAG21727.1"/>
    <property type="molecule type" value="Transcribed_RNA"/>
</dbReference>
<protein>
    <submittedName>
        <fullName evidence="3">Centrosomal protein of 57 kDa</fullName>
    </submittedName>
</protein>
<feature type="coiled-coil region" evidence="1">
    <location>
        <begin position="414"/>
        <end position="467"/>
    </location>
</feature>
<organism evidence="3">
    <name type="scientific">Lygus hesperus</name>
    <name type="common">Western plant bug</name>
    <dbReference type="NCBI Taxonomy" id="30085"/>
    <lineage>
        <taxon>Eukaryota</taxon>
        <taxon>Metazoa</taxon>
        <taxon>Ecdysozoa</taxon>
        <taxon>Arthropoda</taxon>
        <taxon>Hexapoda</taxon>
        <taxon>Insecta</taxon>
        <taxon>Pterygota</taxon>
        <taxon>Neoptera</taxon>
        <taxon>Paraneoptera</taxon>
        <taxon>Hemiptera</taxon>
        <taxon>Heteroptera</taxon>
        <taxon>Panheteroptera</taxon>
        <taxon>Cimicomorpha</taxon>
        <taxon>Miridae</taxon>
        <taxon>Mirini</taxon>
        <taxon>Lygus</taxon>
    </lineage>
</organism>
<name>A0A0A9XLX3_LYGHE</name>
<feature type="compositionally biased region" description="Polar residues" evidence="2">
    <location>
        <begin position="387"/>
        <end position="397"/>
    </location>
</feature>
<reference evidence="3" key="2">
    <citation type="submission" date="2014-07" db="EMBL/GenBank/DDBJ databases">
        <authorList>
            <person name="Hull J."/>
        </authorList>
    </citation>
    <scope>NUCLEOTIDE SEQUENCE</scope>
</reference>
<feature type="compositionally biased region" description="Basic and acidic residues" evidence="2">
    <location>
        <begin position="250"/>
        <end position="279"/>
    </location>
</feature>
<evidence type="ECO:0000313" key="3">
    <source>
        <dbReference type="EMBL" id="JAG21727.1"/>
    </source>
</evidence>
<feature type="region of interest" description="Disordered" evidence="2">
    <location>
        <begin position="375"/>
        <end position="397"/>
    </location>
</feature>
<proteinExistence type="predicted"/>
<gene>
    <name evidence="3" type="primary">Cep57_1</name>
    <name evidence="3" type="ORF">CM83_1449</name>
</gene>
<reference evidence="3" key="1">
    <citation type="journal article" date="2014" name="PLoS ONE">
        <title>Transcriptome-Based Identification of ABC Transporters in the Western Tarnished Plant Bug Lygus hesperus.</title>
        <authorList>
            <person name="Hull J.J."/>
            <person name="Chaney K."/>
            <person name="Geib S.M."/>
            <person name="Fabrick J.A."/>
            <person name="Brent C.S."/>
            <person name="Walsh D."/>
            <person name="Lavine L.C."/>
        </authorList>
    </citation>
    <scope>NUCLEOTIDE SEQUENCE</scope>
</reference>
<keyword evidence="1" id="KW-0175">Coiled coil</keyword>
<dbReference type="AlphaFoldDB" id="A0A0A9XLX3"/>
<accession>A0A0A9XLX3</accession>